<dbReference type="RefSeq" id="WP_101928204.1">
    <property type="nucleotide sequence ID" value="NZ_PKHW01000001.1"/>
</dbReference>
<accession>A0ABV0I901</accession>
<evidence type="ECO:0000313" key="2">
    <source>
        <dbReference type="Proteomes" id="UP000234197"/>
    </source>
</evidence>
<dbReference type="Proteomes" id="UP000234197">
    <property type="component" value="Unassembled WGS sequence"/>
</dbReference>
<reference evidence="1 2" key="2">
    <citation type="submission" date="2024-04" db="EMBL/GenBank/DDBJ databases">
        <title>Na.</title>
        <authorList>
            <person name="Choi B."/>
        </authorList>
    </citation>
    <scope>NUCLEOTIDE SEQUENCE [LARGE SCALE GENOMIC DNA]</scope>
    <source>
        <strain evidence="1 2">UMB0138</strain>
    </source>
</reference>
<organism evidence="1 2">
    <name type="scientific">Veillonella parvula</name>
    <name type="common">Staphylococcus parvulus</name>
    <dbReference type="NCBI Taxonomy" id="29466"/>
    <lineage>
        <taxon>Bacteria</taxon>
        <taxon>Bacillati</taxon>
        <taxon>Bacillota</taxon>
        <taxon>Negativicutes</taxon>
        <taxon>Veillonellales</taxon>
        <taxon>Veillonellaceae</taxon>
        <taxon>Veillonella</taxon>
    </lineage>
</organism>
<keyword evidence="2" id="KW-1185">Reference proteome</keyword>
<reference evidence="2" key="1">
    <citation type="submission" date="2017-12" db="EMBL/GenBank/DDBJ databases">
        <title>Phylogenetic diversity of female urinary microbiome.</title>
        <authorList>
            <person name="Thomas-White K."/>
            <person name="Wolfe A.J."/>
        </authorList>
    </citation>
    <scope>NUCLEOTIDE SEQUENCE [LARGE SCALE GENOMIC DNA]</scope>
    <source>
        <strain evidence="2">UMB0138</strain>
    </source>
</reference>
<proteinExistence type="predicted"/>
<comment type="caution">
    <text evidence="1">The sequence shown here is derived from an EMBL/GenBank/DDBJ whole genome shotgun (WGS) entry which is preliminary data.</text>
</comment>
<sequence>MSKNDVYNNFSNIKGWKITENNKNSFIIERSYSLWSSIKYNGQMKERVSIFFENDNVIFVHVDLFTDNLEKAKRLYNLGLIGFSNSLGPKDQSFDLPYVNHYYGV</sequence>
<name>A0ABV0I901_VEIPA</name>
<protein>
    <submittedName>
        <fullName evidence="1">Uncharacterized protein</fullName>
    </submittedName>
</protein>
<gene>
    <name evidence="1" type="ORF">CYJ21_002580</name>
</gene>
<evidence type="ECO:0000313" key="1">
    <source>
        <dbReference type="EMBL" id="MEO9177831.1"/>
    </source>
</evidence>
<dbReference type="EMBL" id="PKMC02000004">
    <property type="protein sequence ID" value="MEO9177831.1"/>
    <property type="molecule type" value="Genomic_DNA"/>
</dbReference>